<gene>
    <name evidence="2" type="ORF">EJN90_04660</name>
</gene>
<dbReference type="EMBL" id="CP034465">
    <property type="protein sequence ID" value="AZP04019.1"/>
    <property type="molecule type" value="Genomic_DNA"/>
</dbReference>
<proteinExistence type="predicted"/>
<sequence length="369" mass="41891">MKNENDIYKLLNETKTNFFEYEEIDISYNEKQKLLNSVMKSQKTKQRTKKCNKRPLILTFAAILVILWGSQTSFGKSVQAAASSLLENIQYALSQVFKNENNESSNASISVNQVASFGDAEIKIEDLLFFEGELLVNVLVDLAEPMEEQRMASFSKIAVLIDGELLPSENHTEASVIIDERNNISQSTLVVPLSEEILSSDLFTLEIHLQDIHIFHPGKPTDFPIYIEGEANFSIETTMGSLTEYTDVVEIKQDISVGELDYHIKKLTIHPILSFIELSSPDKEQKYQLMEFRGVNEEGKSLVFLPRSYQTTIDSWKGIMMLSEEDSEITAKELADSEWLELQLYSAGHPEGEADYQSYGEPFVIEIKK</sequence>
<keyword evidence="1" id="KW-0812">Transmembrane</keyword>
<feature type="transmembrane region" description="Helical" evidence="1">
    <location>
        <begin position="55"/>
        <end position="74"/>
    </location>
</feature>
<evidence type="ECO:0008006" key="4">
    <source>
        <dbReference type="Google" id="ProtNLM"/>
    </source>
</evidence>
<evidence type="ECO:0000313" key="2">
    <source>
        <dbReference type="EMBL" id="AZP04019.1"/>
    </source>
</evidence>
<protein>
    <recommendedName>
        <fullName evidence="4">DUF4179 domain-containing protein</fullName>
    </recommendedName>
</protein>
<name>A0A3Q9BJV5_9LACT</name>
<evidence type="ECO:0000256" key="1">
    <source>
        <dbReference type="SAM" id="Phobius"/>
    </source>
</evidence>
<accession>A0A3Q9BJV5</accession>
<dbReference type="AlphaFoldDB" id="A0A3Q9BJV5"/>
<keyword evidence="1" id="KW-1133">Transmembrane helix</keyword>
<keyword evidence="1" id="KW-0472">Membrane</keyword>
<dbReference type="KEGG" id="jeh:EJN90_04660"/>
<dbReference type="RefSeq" id="WP_126109097.1">
    <property type="nucleotide sequence ID" value="NZ_CP034465.1"/>
</dbReference>
<dbReference type="OrthoDB" id="2161704at2"/>
<dbReference type="Proteomes" id="UP000273326">
    <property type="component" value="Chromosome"/>
</dbReference>
<reference evidence="3" key="1">
    <citation type="submission" date="2018-12" db="EMBL/GenBank/DDBJ databases">
        <title>Complete genome sequencing of Jeotgalibaca sp. H21T32.</title>
        <authorList>
            <person name="Bae J.-W."/>
            <person name="Lee S.-Y."/>
        </authorList>
    </citation>
    <scope>NUCLEOTIDE SEQUENCE [LARGE SCALE GENOMIC DNA]</scope>
    <source>
        <strain evidence="3">H21T32</strain>
    </source>
</reference>
<evidence type="ECO:0000313" key="3">
    <source>
        <dbReference type="Proteomes" id="UP000273326"/>
    </source>
</evidence>
<organism evidence="2 3">
    <name type="scientific">Jeotgalibaca ciconiae</name>
    <dbReference type="NCBI Taxonomy" id="2496265"/>
    <lineage>
        <taxon>Bacteria</taxon>
        <taxon>Bacillati</taxon>
        <taxon>Bacillota</taxon>
        <taxon>Bacilli</taxon>
        <taxon>Lactobacillales</taxon>
        <taxon>Carnobacteriaceae</taxon>
        <taxon>Jeotgalibaca</taxon>
    </lineage>
</organism>
<keyword evidence="3" id="KW-1185">Reference proteome</keyword>